<evidence type="ECO:0000313" key="2">
    <source>
        <dbReference type="EMBL" id="KAF5836991.1"/>
    </source>
</evidence>
<sequence>MSSSIGVLCHRLSNQACLQHRALPCISSLLQGMGIPQSTPNHPQSSSSSHSFPSLTWTSAQTPCNKVPDSLTSSFNSMSLYLQALNSNDCDDH</sequence>
<protein>
    <recommendedName>
        <fullName evidence="4">Encoded protein</fullName>
    </recommendedName>
</protein>
<feature type="region of interest" description="Disordered" evidence="1">
    <location>
        <begin position="36"/>
        <end position="55"/>
    </location>
</feature>
<evidence type="ECO:0008006" key="4">
    <source>
        <dbReference type="Google" id="ProtNLM"/>
    </source>
</evidence>
<organism evidence="2 3">
    <name type="scientific">Dunaliella salina</name>
    <name type="common">Green alga</name>
    <name type="synonym">Protococcus salinus</name>
    <dbReference type="NCBI Taxonomy" id="3046"/>
    <lineage>
        <taxon>Eukaryota</taxon>
        <taxon>Viridiplantae</taxon>
        <taxon>Chlorophyta</taxon>
        <taxon>core chlorophytes</taxon>
        <taxon>Chlorophyceae</taxon>
        <taxon>CS clade</taxon>
        <taxon>Chlamydomonadales</taxon>
        <taxon>Dunaliellaceae</taxon>
        <taxon>Dunaliella</taxon>
    </lineage>
</organism>
<proteinExistence type="predicted"/>
<name>A0ABQ7GQW3_DUNSA</name>
<reference evidence="2" key="1">
    <citation type="submission" date="2017-08" db="EMBL/GenBank/DDBJ databases">
        <authorList>
            <person name="Polle J.E."/>
            <person name="Barry K."/>
            <person name="Cushman J."/>
            <person name="Schmutz J."/>
            <person name="Tran D."/>
            <person name="Hathwaick L.T."/>
            <person name="Yim W.C."/>
            <person name="Jenkins J."/>
            <person name="Mckie-Krisberg Z.M."/>
            <person name="Prochnik S."/>
            <person name="Lindquist E."/>
            <person name="Dockter R.B."/>
            <person name="Adam C."/>
            <person name="Molina H."/>
            <person name="Bunkerborg J."/>
            <person name="Jin E."/>
            <person name="Buchheim M."/>
            <person name="Magnuson J."/>
        </authorList>
    </citation>
    <scope>NUCLEOTIDE SEQUENCE</scope>
    <source>
        <strain evidence="2">CCAP 19/18</strain>
    </source>
</reference>
<gene>
    <name evidence="2" type="ORF">DUNSADRAFT_5013</name>
</gene>
<evidence type="ECO:0000313" key="3">
    <source>
        <dbReference type="Proteomes" id="UP000815325"/>
    </source>
</evidence>
<comment type="caution">
    <text evidence="2">The sequence shown here is derived from an EMBL/GenBank/DDBJ whole genome shotgun (WGS) entry which is preliminary data.</text>
</comment>
<accession>A0ABQ7GQW3</accession>
<dbReference type="EMBL" id="MU069634">
    <property type="protein sequence ID" value="KAF5836991.1"/>
    <property type="molecule type" value="Genomic_DNA"/>
</dbReference>
<feature type="compositionally biased region" description="Low complexity" evidence="1">
    <location>
        <begin position="36"/>
        <end position="54"/>
    </location>
</feature>
<keyword evidence="3" id="KW-1185">Reference proteome</keyword>
<dbReference type="Proteomes" id="UP000815325">
    <property type="component" value="Unassembled WGS sequence"/>
</dbReference>
<evidence type="ECO:0000256" key="1">
    <source>
        <dbReference type="SAM" id="MobiDB-lite"/>
    </source>
</evidence>